<comment type="caution">
    <text evidence="2">The sequence shown here is derived from an EMBL/GenBank/DDBJ whole genome shotgun (WGS) entry which is preliminary data.</text>
</comment>
<protein>
    <submittedName>
        <fullName evidence="2">Uncharacterized protein</fullName>
    </submittedName>
</protein>
<dbReference type="STRING" id="1161919.EPIR_1739"/>
<dbReference type="Proteomes" id="UP000018217">
    <property type="component" value="Unassembled WGS sequence"/>
</dbReference>
<dbReference type="NCBIfam" id="NF007968">
    <property type="entry name" value="PRK10692.1"/>
    <property type="match status" value="1"/>
</dbReference>
<proteinExistence type="predicted"/>
<feature type="transmembrane region" description="Helical" evidence="1">
    <location>
        <begin position="12"/>
        <end position="29"/>
    </location>
</feature>
<keyword evidence="1" id="KW-0812">Transmembrane</keyword>
<dbReference type="OrthoDB" id="6494670at2"/>
<evidence type="ECO:0000256" key="1">
    <source>
        <dbReference type="SAM" id="Phobius"/>
    </source>
</evidence>
<evidence type="ECO:0000313" key="3">
    <source>
        <dbReference type="Proteomes" id="UP000018217"/>
    </source>
</evidence>
<evidence type="ECO:0000313" key="2">
    <source>
        <dbReference type="EMBL" id="CCG87104.1"/>
    </source>
</evidence>
<keyword evidence="1" id="KW-0472">Membrane</keyword>
<keyword evidence="1" id="KW-1133">Transmembrane helix</keyword>
<sequence length="99" mass="11251">MKRQHTHLLGNGLMILGLVVMIAGIGYSVVNQFPQLSLPQFMVNGAIFSIFIGALMWLAGARISGREKIADRYYWVRHCGDQRCRHGGGQHHHNHHRHQ</sequence>
<accession>V5Z779</accession>
<dbReference type="EMBL" id="CAHS01000015">
    <property type="protein sequence ID" value="CCG87104.1"/>
    <property type="molecule type" value="Genomic_DNA"/>
</dbReference>
<dbReference type="InterPro" id="IPR019698">
    <property type="entry name" value="DUF2583"/>
</dbReference>
<keyword evidence="3" id="KW-1185">Reference proteome</keyword>
<gene>
    <name evidence="2" type="primary">ychH</name>
    <name evidence="2" type="ORF">EPIR_1739</name>
</gene>
<name>V5Z779_9GAMM</name>
<dbReference type="RefSeq" id="WP_023654901.1">
    <property type="nucleotide sequence ID" value="NZ_CAHS01000015.1"/>
</dbReference>
<dbReference type="Pfam" id="PF10762">
    <property type="entry name" value="DUF2583"/>
    <property type="match status" value="1"/>
</dbReference>
<organism evidence="2 3">
    <name type="scientific">Erwinia piriflorinigrans CFBP 5888</name>
    <dbReference type="NCBI Taxonomy" id="1161919"/>
    <lineage>
        <taxon>Bacteria</taxon>
        <taxon>Pseudomonadati</taxon>
        <taxon>Pseudomonadota</taxon>
        <taxon>Gammaproteobacteria</taxon>
        <taxon>Enterobacterales</taxon>
        <taxon>Erwiniaceae</taxon>
        <taxon>Erwinia</taxon>
    </lineage>
</organism>
<reference evidence="2 3" key="1">
    <citation type="journal article" date="2013" name="Syst. Appl. Microbiol.">
        <title>Phylogenetic position and virulence apparatus of the pear flower necrosis pathogen Erwinia piriflorinigrans CFBP 5888T as assessed by comparative genomics.</title>
        <authorList>
            <person name="Smits T.H."/>
            <person name="Rezzonico F."/>
            <person name="Lopez M.M."/>
            <person name="Blom J."/>
            <person name="Goesmann A."/>
            <person name="Frey J.E."/>
            <person name="Duffy B."/>
        </authorList>
    </citation>
    <scope>NUCLEOTIDE SEQUENCE [LARGE SCALE GENOMIC DNA]</scope>
    <source>
        <strain evidence="3">CFBP5888</strain>
    </source>
</reference>
<dbReference type="AlphaFoldDB" id="V5Z779"/>
<feature type="transmembrane region" description="Helical" evidence="1">
    <location>
        <begin position="41"/>
        <end position="59"/>
    </location>
</feature>